<gene>
    <name evidence="1" type="ORF">SAMN02745120_1471</name>
</gene>
<name>A0A1T5BA56_9FIRM</name>
<keyword evidence="2" id="KW-1185">Reference proteome</keyword>
<proteinExistence type="predicted"/>
<accession>A0A1T5BA56</accession>
<organism evidence="1 2">
    <name type="scientific">Acetoanaerobium noterae</name>
    <dbReference type="NCBI Taxonomy" id="745369"/>
    <lineage>
        <taxon>Bacteria</taxon>
        <taxon>Bacillati</taxon>
        <taxon>Bacillota</taxon>
        <taxon>Clostridia</taxon>
        <taxon>Peptostreptococcales</taxon>
        <taxon>Filifactoraceae</taxon>
        <taxon>Acetoanaerobium</taxon>
    </lineage>
</organism>
<dbReference type="InterPro" id="IPR015231">
    <property type="entry name" value="DUF1934"/>
</dbReference>
<dbReference type="OrthoDB" id="1680906at2"/>
<sequence>MNKAIINIRTTQVDINTKQDEVIELITEGKFYKKSDAYYLVYDESEISGMQGTTTTLKIKDNQVVLRRLGSNSSTMEFEKNKRHRTQYKTPYGSMTMEMLTKSVDVYIKEEPLEIDIIIEYDILIKNMFEGKNSMHITVNK</sequence>
<dbReference type="InterPro" id="IPR012674">
    <property type="entry name" value="Calycin"/>
</dbReference>
<evidence type="ECO:0000313" key="2">
    <source>
        <dbReference type="Proteomes" id="UP000243406"/>
    </source>
</evidence>
<dbReference type="SUPFAM" id="SSF50814">
    <property type="entry name" value="Lipocalins"/>
    <property type="match status" value="1"/>
</dbReference>
<dbReference type="AlphaFoldDB" id="A0A1T5BA56"/>
<dbReference type="RefSeq" id="WP_079589357.1">
    <property type="nucleotide sequence ID" value="NZ_FUYN01000003.1"/>
</dbReference>
<dbReference type="Proteomes" id="UP000243406">
    <property type="component" value="Unassembled WGS sequence"/>
</dbReference>
<dbReference type="Gene3D" id="2.40.128.20">
    <property type="match status" value="1"/>
</dbReference>
<reference evidence="2" key="1">
    <citation type="submission" date="2017-02" db="EMBL/GenBank/DDBJ databases">
        <authorList>
            <person name="Varghese N."/>
            <person name="Submissions S."/>
        </authorList>
    </citation>
    <scope>NUCLEOTIDE SEQUENCE [LARGE SCALE GENOMIC DNA]</scope>
    <source>
        <strain evidence="2">ATCC 35199</strain>
    </source>
</reference>
<evidence type="ECO:0000313" key="1">
    <source>
        <dbReference type="EMBL" id="SKB44161.1"/>
    </source>
</evidence>
<dbReference type="EMBL" id="FUYN01000003">
    <property type="protein sequence ID" value="SKB44161.1"/>
    <property type="molecule type" value="Genomic_DNA"/>
</dbReference>
<protein>
    <submittedName>
        <fullName evidence="1">Uncharacterized beta-barrel protein YwiB, DUF1934 family</fullName>
    </submittedName>
</protein>
<dbReference type="Pfam" id="PF09148">
    <property type="entry name" value="DUF1934"/>
    <property type="match status" value="1"/>
</dbReference>